<reference evidence="1 2" key="1">
    <citation type="journal article" date="2017" name="Gigascience">
        <title>Genome sequence of the small brown planthopper, Laodelphax striatellus.</title>
        <authorList>
            <person name="Zhu J."/>
            <person name="Jiang F."/>
            <person name="Wang X."/>
            <person name="Yang P."/>
            <person name="Bao Y."/>
            <person name="Zhao W."/>
            <person name="Wang W."/>
            <person name="Lu H."/>
            <person name="Wang Q."/>
            <person name="Cui N."/>
            <person name="Li J."/>
            <person name="Chen X."/>
            <person name="Luo L."/>
            <person name="Yu J."/>
            <person name="Kang L."/>
            <person name="Cui F."/>
        </authorList>
    </citation>
    <scope>NUCLEOTIDE SEQUENCE [LARGE SCALE GENOMIC DNA]</scope>
    <source>
        <strain evidence="1">Lst14</strain>
    </source>
</reference>
<dbReference type="OrthoDB" id="5918429at2759"/>
<dbReference type="InterPro" id="IPR026831">
    <property type="entry name" value="APC_dom"/>
</dbReference>
<dbReference type="InParanoid" id="A0A482WV73"/>
<comment type="caution">
    <text evidence="1">The sequence shown here is derived from an EMBL/GenBank/DDBJ whole genome shotgun (WGS) entry which is preliminary data.</text>
</comment>
<dbReference type="EMBL" id="QKKF02024148">
    <property type="protein sequence ID" value="RZF37507.1"/>
    <property type="molecule type" value="Genomic_DNA"/>
</dbReference>
<dbReference type="InterPro" id="IPR026818">
    <property type="entry name" value="Apc_fam"/>
</dbReference>
<dbReference type="PANTHER" id="PTHR12607:SF12">
    <property type="entry name" value="APC-LIKE, ISOFORM A-RELATED"/>
    <property type="match status" value="1"/>
</dbReference>
<dbReference type="STRING" id="195883.A0A482WV73"/>
<dbReference type="AlphaFoldDB" id="A0A482WV73"/>
<dbReference type="SUPFAM" id="SSF82931">
    <property type="entry name" value="Tumor suppressor gene product Apc"/>
    <property type="match status" value="1"/>
</dbReference>
<evidence type="ECO:0000313" key="1">
    <source>
        <dbReference type="EMBL" id="RZF37507.1"/>
    </source>
</evidence>
<proteinExistence type="predicted"/>
<dbReference type="GO" id="GO:0001708">
    <property type="term" value="P:cell fate specification"/>
    <property type="evidence" value="ECO:0007669"/>
    <property type="project" value="TreeGrafter"/>
</dbReference>
<dbReference type="GO" id="GO:0008013">
    <property type="term" value="F:beta-catenin binding"/>
    <property type="evidence" value="ECO:0007669"/>
    <property type="project" value="InterPro"/>
</dbReference>
<gene>
    <name evidence="1" type="ORF">LSTR_LSTR017648</name>
</gene>
<dbReference type="GO" id="GO:0007399">
    <property type="term" value="P:nervous system development"/>
    <property type="evidence" value="ECO:0007669"/>
    <property type="project" value="TreeGrafter"/>
</dbReference>
<keyword evidence="2" id="KW-1185">Reference proteome</keyword>
<dbReference type="SMR" id="A0A482WV73"/>
<name>A0A482WV73_LAOST</name>
<dbReference type="Proteomes" id="UP000291343">
    <property type="component" value="Unassembled WGS sequence"/>
</dbReference>
<dbReference type="GO" id="GO:0007389">
    <property type="term" value="P:pattern specification process"/>
    <property type="evidence" value="ECO:0007669"/>
    <property type="project" value="TreeGrafter"/>
</dbReference>
<dbReference type="GO" id="GO:0016342">
    <property type="term" value="C:catenin complex"/>
    <property type="evidence" value="ECO:0007669"/>
    <property type="project" value="TreeGrafter"/>
</dbReference>
<dbReference type="PANTHER" id="PTHR12607">
    <property type="entry name" value="ADENOMATOUS POLYPOSIS COLI PROTEIN FAMILY"/>
    <property type="match status" value="1"/>
</dbReference>
<dbReference type="InterPro" id="IPR011989">
    <property type="entry name" value="ARM-like"/>
</dbReference>
<evidence type="ECO:0000313" key="2">
    <source>
        <dbReference type="Proteomes" id="UP000291343"/>
    </source>
</evidence>
<dbReference type="Gene3D" id="1.25.10.10">
    <property type="entry name" value="Leucine-rich Repeat Variant"/>
    <property type="match status" value="1"/>
</dbReference>
<accession>A0A482WV73</accession>
<organism evidence="1 2">
    <name type="scientific">Laodelphax striatellus</name>
    <name type="common">Small brown planthopper</name>
    <name type="synonym">Delphax striatella</name>
    <dbReference type="NCBI Taxonomy" id="195883"/>
    <lineage>
        <taxon>Eukaryota</taxon>
        <taxon>Metazoa</taxon>
        <taxon>Ecdysozoa</taxon>
        <taxon>Arthropoda</taxon>
        <taxon>Hexapoda</taxon>
        <taxon>Insecta</taxon>
        <taxon>Pterygota</taxon>
        <taxon>Neoptera</taxon>
        <taxon>Paraneoptera</taxon>
        <taxon>Hemiptera</taxon>
        <taxon>Auchenorrhyncha</taxon>
        <taxon>Fulgoroidea</taxon>
        <taxon>Delphacidae</taxon>
        <taxon>Criomorphinae</taxon>
        <taxon>Laodelphax</taxon>
    </lineage>
</organism>
<dbReference type="GO" id="GO:0090090">
    <property type="term" value="P:negative regulation of canonical Wnt signaling pathway"/>
    <property type="evidence" value="ECO:0007669"/>
    <property type="project" value="TreeGrafter"/>
</dbReference>
<dbReference type="GO" id="GO:0016477">
    <property type="term" value="P:cell migration"/>
    <property type="evidence" value="ECO:0007669"/>
    <property type="project" value="TreeGrafter"/>
</dbReference>
<dbReference type="GO" id="GO:0030877">
    <property type="term" value="C:beta-catenin destruction complex"/>
    <property type="evidence" value="ECO:0007669"/>
    <property type="project" value="TreeGrafter"/>
</dbReference>
<dbReference type="GO" id="GO:0007026">
    <property type="term" value="P:negative regulation of microtubule depolymerization"/>
    <property type="evidence" value="ECO:0007669"/>
    <property type="project" value="TreeGrafter"/>
</dbReference>
<protein>
    <submittedName>
        <fullName evidence="1">Uncharacterized protein</fullName>
    </submittedName>
</protein>
<dbReference type="GO" id="GO:0008017">
    <property type="term" value="F:microtubule binding"/>
    <property type="evidence" value="ECO:0007669"/>
    <property type="project" value="TreeGrafter"/>
</dbReference>
<dbReference type="GO" id="GO:0005881">
    <property type="term" value="C:cytoplasmic microtubule"/>
    <property type="evidence" value="ECO:0007669"/>
    <property type="project" value="TreeGrafter"/>
</dbReference>
<sequence length="81" mass="8621">MIAICSQVDAEAHGSQTSNQSCVTVRRYAGMALTNLTFGDSNNKALLCSLQPFMIALVAQLSSPSEDLRQELFDGLLSGAI</sequence>